<protein>
    <submittedName>
        <fullName evidence="8">LuxR family two component transcriptional regulator</fullName>
    </submittedName>
</protein>
<dbReference type="InterPro" id="IPR000792">
    <property type="entry name" value="Tscrpt_reg_LuxR_C"/>
</dbReference>
<keyword evidence="3" id="KW-0238">DNA-binding</keyword>
<dbReference type="GO" id="GO:0006355">
    <property type="term" value="P:regulation of DNA-templated transcription"/>
    <property type="evidence" value="ECO:0007669"/>
    <property type="project" value="InterPro"/>
</dbReference>
<dbReference type="CDD" id="cd17535">
    <property type="entry name" value="REC_NarL-like"/>
    <property type="match status" value="1"/>
</dbReference>
<dbReference type="PROSITE" id="PS00622">
    <property type="entry name" value="HTH_LUXR_1"/>
    <property type="match status" value="1"/>
</dbReference>
<reference evidence="8 9" key="1">
    <citation type="submission" date="2019-03" db="EMBL/GenBank/DDBJ databases">
        <title>Genomic Encyclopedia of Type Strains, Phase IV (KMG-IV): sequencing the most valuable type-strain genomes for metagenomic binning, comparative biology and taxonomic classification.</title>
        <authorList>
            <person name="Goeker M."/>
        </authorList>
    </citation>
    <scope>NUCLEOTIDE SEQUENCE [LARGE SCALE GENOMIC DNA]</scope>
    <source>
        <strain evidence="8 9">DSM 46770</strain>
    </source>
</reference>
<dbReference type="PANTHER" id="PTHR43214:SF24">
    <property type="entry name" value="TRANSCRIPTIONAL REGULATORY PROTEIN NARL-RELATED"/>
    <property type="match status" value="1"/>
</dbReference>
<dbReference type="SUPFAM" id="SSF46894">
    <property type="entry name" value="C-terminal effector domain of the bipartite response regulators"/>
    <property type="match status" value="1"/>
</dbReference>
<evidence type="ECO:0000256" key="1">
    <source>
        <dbReference type="ARBA" id="ARBA00022553"/>
    </source>
</evidence>
<dbReference type="SMART" id="SM00421">
    <property type="entry name" value="HTH_LUXR"/>
    <property type="match status" value="1"/>
</dbReference>
<name>A0A4R6V076_9ACTN</name>
<keyword evidence="9" id="KW-1185">Reference proteome</keyword>
<evidence type="ECO:0000256" key="4">
    <source>
        <dbReference type="ARBA" id="ARBA00023163"/>
    </source>
</evidence>
<keyword evidence="4" id="KW-0804">Transcription</keyword>
<dbReference type="GO" id="GO:0000160">
    <property type="term" value="P:phosphorelay signal transduction system"/>
    <property type="evidence" value="ECO:0007669"/>
    <property type="project" value="InterPro"/>
</dbReference>
<evidence type="ECO:0000313" key="9">
    <source>
        <dbReference type="Proteomes" id="UP000295281"/>
    </source>
</evidence>
<dbReference type="Gene3D" id="1.10.10.10">
    <property type="entry name" value="Winged helix-like DNA-binding domain superfamily/Winged helix DNA-binding domain"/>
    <property type="match status" value="1"/>
</dbReference>
<dbReference type="CDD" id="cd06170">
    <property type="entry name" value="LuxR_C_like"/>
    <property type="match status" value="1"/>
</dbReference>
<organism evidence="8 9">
    <name type="scientific">Actinorugispora endophytica</name>
    <dbReference type="NCBI Taxonomy" id="1605990"/>
    <lineage>
        <taxon>Bacteria</taxon>
        <taxon>Bacillati</taxon>
        <taxon>Actinomycetota</taxon>
        <taxon>Actinomycetes</taxon>
        <taxon>Streptosporangiales</taxon>
        <taxon>Nocardiopsidaceae</taxon>
        <taxon>Actinorugispora</taxon>
    </lineage>
</organism>
<feature type="domain" description="Response regulatory" evidence="7">
    <location>
        <begin position="2"/>
        <end position="122"/>
    </location>
</feature>
<dbReference type="SMART" id="SM00448">
    <property type="entry name" value="REC"/>
    <property type="match status" value="1"/>
</dbReference>
<dbReference type="InterPro" id="IPR001789">
    <property type="entry name" value="Sig_transdc_resp-reg_receiver"/>
</dbReference>
<evidence type="ECO:0000259" key="7">
    <source>
        <dbReference type="PROSITE" id="PS50110"/>
    </source>
</evidence>
<dbReference type="InterPro" id="IPR058245">
    <property type="entry name" value="NreC/VraR/RcsB-like_REC"/>
</dbReference>
<feature type="domain" description="HTH luxR-type" evidence="6">
    <location>
        <begin position="142"/>
        <end position="212"/>
    </location>
</feature>
<evidence type="ECO:0000259" key="6">
    <source>
        <dbReference type="PROSITE" id="PS50043"/>
    </source>
</evidence>
<dbReference type="EMBL" id="SNYN01000005">
    <property type="protein sequence ID" value="TDQ53144.1"/>
    <property type="molecule type" value="Genomic_DNA"/>
</dbReference>
<dbReference type="Proteomes" id="UP000295281">
    <property type="component" value="Unassembled WGS sequence"/>
</dbReference>
<dbReference type="SUPFAM" id="SSF52172">
    <property type="entry name" value="CheY-like"/>
    <property type="match status" value="1"/>
</dbReference>
<dbReference type="Gene3D" id="3.40.50.2300">
    <property type="match status" value="1"/>
</dbReference>
<evidence type="ECO:0000313" key="8">
    <source>
        <dbReference type="EMBL" id="TDQ53144.1"/>
    </source>
</evidence>
<dbReference type="Pfam" id="PF00072">
    <property type="entry name" value="Response_reg"/>
    <property type="match status" value="1"/>
</dbReference>
<evidence type="ECO:0000256" key="5">
    <source>
        <dbReference type="PROSITE-ProRule" id="PRU00169"/>
    </source>
</evidence>
<feature type="modified residue" description="4-aspartylphosphate" evidence="5">
    <location>
        <position position="52"/>
    </location>
</feature>
<comment type="caution">
    <text evidence="8">The sequence shown here is derived from an EMBL/GenBank/DDBJ whole genome shotgun (WGS) entry which is preliminary data.</text>
</comment>
<dbReference type="PANTHER" id="PTHR43214">
    <property type="entry name" value="TWO-COMPONENT RESPONSE REGULATOR"/>
    <property type="match status" value="1"/>
</dbReference>
<accession>A0A4R6V076</accession>
<dbReference type="OrthoDB" id="3208680at2"/>
<dbReference type="PROSITE" id="PS50043">
    <property type="entry name" value="HTH_LUXR_2"/>
    <property type="match status" value="1"/>
</dbReference>
<dbReference type="PRINTS" id="PR00038">
    <property type="entry name" value="HTHLUXR"/>
</dbReference>
<dbReference type="GO" id="GO:0003677">
    <property type="term" value="F:DNA binding"/>
    <property type="evidence" value="ECO:0007669"/>
    <property type="project" value="UniProtKB-KW"/>
</dbReference>
<dbReference type="RefSeq" id="WP_133741236.1">
    <property type="nucleotide sequence ID" value="NZ_SNYN01000005.1"/>
</dbReference>
<dbReference type="InterPro" id="IPR036388">
    <property type="entry name" value="WH-like_DNA-bd_sf"/>
</dbReference>
<dbReference type="InterPro" id="IPR039420">
    <property type="entry name" value="WalR-like"/>
</dbReference>
<dbReference type="Pfam" id="PF00196">
    <property type="entry name" value="GerE"/>
    <property type="match status" value="1"/>
</dbReference>
<dbReference type="PROSITE" id="PS50110">
    <property type="entry name" value="RESPONSE_REGULATORY"/>
    <property type="match status" value="1"/>
</dbReference>
<gene>
    <name evidence="8" type="ORF">EV190_105266</name>
</gene>
<dbReference type="InterPro" id="IPR016032">
    <property type="entry name" value="Sig_transdc_resp-reg_C-effctor"/>
</dbReference>
<keyword evidence="2" id="KW-0805">Transcription regulation</keyword>
<dbReference type="InterPro" id="IPR011006">
    <property type="entry name" value="CheY-like_superfamily"/>
</dbReference>
<dbReference type="AlphaFoldDB" id="A0A4R6V076"/>
<evidence type="ECO:0000256" key="2">
    <source>
        <dbReference type="ARBA" id="ARBA00023015"/>
    </source>
</evidence>
<sequence>MRIVIVEDNTILAEGLNLLLASSGFEVAATVGDAEAFLAAVAEHRPDAAIVDVRLPPSFRDEGVQAALAARRLVPGLPVLVFSQYVEQVYARDLLSDGQGGVGYLLKDRVARVGDFVDALNRVAGGGTAIDPEVISQMLVRGRSPLERLTAREREVLEAMAQGLDNAEIARRLTVTERSVHKHIGNIFGKLDLAPTDSGHRRVRAVLAYLDA</sequence>
<evidence type="ECO:0000256" key="3">
    <source>
        <dbReference type="ARBA" id="ARBA00023125"/>
    </source>
</evidence>
<proteinExistence type="predicted"/>
<keyword evidence="1 5" id="KW-0597">Phosphoprotein</keyword>